<dbReference type="PANTHER" id="PTHR23086:SF8">
    <property type="entry name" value="PHOSPHATIDYLINOSITOL 5-PHOSPHATE 4-KINASE, ISOFORM A"/>
    <property type="match status" value="1"/>
</dbReference>
<dbReference type="InterPro" id="IPR002498">
    <property type="entry name" value="PInositol-4-P-4/5-kinase_core"/>
</dbReference>
<proteinExistence type="predicted"/>
<protein>
    <recommendedName>
        <fullName evidence="2">PIPK domain-containing protein</fullName>
    </recommendedName>
</protein>
<feature type="domain" description="PIPK" evidence="2">
    <location>
        <begin position="24"/>
        <end position="158"/>
    </location>
</feature>
<dbReference type="GO" id="GO:0046854">
    <property type="term" value="P:phosphatidylinositol phosphate biosynthetic process"/>
    <property type="evidence" value="ECO:0007669"/>
    <property type="project" value="TreeGrafter"/>
</dbReference>
<keyword evidence="1" id="KW-0547">Nucleotide-binding</keyword>
<gene>
    <name evidence="3" type="ORF">BYL167_LOCUS66619</name>
    <name evidence="4" type="ORF">GIL414_LOCUS76013</name>
</gene>
<name>A0A8S3IIY4_9BILA</name>
<evidence type="ECO:0000259" key="2">
    <source>
        <dbReference type="PROSITE" id="PS51455"/>
    </source>
</evidence>
<dbReference type="EMBL" id="CAJOBH010243670">
    <property type="protein sequence ID" value="CAF5117870.1"/>
    <property type="molecule type" value="Genomic_DNA"/>
</dbReference>
<dbReference type="InterPro" id="IPR023610">
    <property type="entry name" value="PInositol-4/5-P-5/4-kinase"/>
</dbReference>
<keyword evidence="1" id="KW-0067">ATP-binding</keyword>
<dbReference type="SUPFAM" id="SSF56104">
    <property type="entry name" value="SAICAR synthase-like"/>
    <property type="match status" value="1"/>
</dbReference>
<dbReference type="PROSITE" id="PS51455">
    <property type="entry name" value="PIPK"/>
    <property type="match status" value="1"/>
</dbReference>
<evidence type="ECO:0000313" key="3">
    <source>
        <dbReference type="EMBL" id="CAF5117870.1"/>
    </source>
</evidence>
<keyword evidence="1" id="KW-0418">Kinase</keyword>
<dbReference type="PANTHER" id="PTHR23086">
    <property type="entry name" value="PHOSPHATIDYLINOSITOL-4-PHOSPHATE 5-KINASE"/>
    <property type="match status" value="1"/>
</dbReference>
<dbReference type="GO" id="GO:0005886">
    <property type="term" value="C:plasma membrane"/>
    <property type="evidence" value="ECO:0007669"/>
    <property type="project" value="TreeGrafter"/>
</dbReference>
<evidence type="ECO:0000256" key="1">
    <source>
        <dbReference type="PROSITE-ProRule" id="PRU00781"/>
    </source>
</evidence>
<dbReference type="AlphaFoldDB" id="A0A8S3IIY4"/>
<dbReference type="Proteomes" id="UP000681720">
    <property type="component" value="Unassembled WGS sequence"/>
</dbReference>
<dbReference type="Gene3D" id="3.30.800.10">
    <property type="entry name" value="Phosphatidylinositol Phosphate Kinase II Beta"/>
    <property type="match status" value="1"/>
</dbReference>
<dbReference type="GO" id="GO:0005524">
    <property type="term" value="F:ATP binding"/>
    <property type="evidence" value="ECO:0007669"/>
    <property type="project" value="UniProtKB-UniRule"/>
</dbReference>
<evidence type="ECO:0000313" key="4">
    <source>
        <dbReference type="EMBL" id="CAF5199236.1"/>
    </source>
</evidence>
<evidence type="ECO:0000313" key="5">
    <source>
        <dbReference type="Proteomes" id="UP000681720"/>
    </source>
</evidence>
<sequence length="158" mass="18825">MEGRKIKTKSKLKVHRQKHKLFRANDPLLSVLMWGVNFTTHELENANIPIMLLPEHFKAYVKVRVDNQNFNKEVMPSHFKIKEYCPLVFRAIRKHWQINDSNFRNSLTEPSILLNESAEANTNYYQSCDRRFIIKCISREAVEQISNILPEYHRVRIE</sequence>
<keyword evidence="1" id="KW-0808">Transferase</keyword>
<dbReference type="GO" id="GO:0016308">
    <property type="term" value="F:1-phosphatidylinositol-4-phosphate 5-kinase activity"/>
    <property type="evidence" value="ECO:0007669"/>
    <property type="project" value="TreeGrafter"/>
</dbReference>
<dbReference type="InterPro" id="IPR027484">
    <property type="entry name" value="PInositol-4-P-5-kinase_N"/>
</dbReference>
<dbReference type="Proteomes" id="UP000681967">
    <property type="component" value="Unassembled WGS sequence"/>
</dbReference>
<dbReference type="EMBL" id="CAJOBJ010344380">
    <property type="protein sequence ID" value="CAF5199236.1"/>
    <property type="molecule type" value="Genomic_DNA"/>
</dbReference>
<dbReference type="GO" id="GO:0016309">
    <property type="term" value="F:1-phosphatidylinositol-5-phosphate 4-kinase activity"/>
    <property type="evidence" value="ECO:0007669"/>
    <property type="project" value="TreeGrafter"/>
</dbReference>
<organism evidence="4 5">
    <name type="scientific">Rotaria magnacalcarata</name>
    <dbReference type="NCBI Taxonomy" id="392030"/>
    <lineage>
        <taxon>Eukaryota</taxon>
        <taxon>Metazoa</taxon>
        <taxon>Spiralia</taxon>
        <taxon>Gnathifera</taxon>
        <taxon>Rotifera</taxon>
        <taxon>Eurotatoria</taxon>
        <taxon>Bdelloidea</taxon>
        <taxon>Philodinida</taxon>
        <taxon>Philodinidae</taxon>
        <taxon>Rotaria</taxon>
    </lineage>
</organism>
<reference evidence="4" key="1">
    <citation type="submission" date="2021-02" db="EMBL/GenBank/DDBJ databases">
        <authorList>
            <person name="Nowell W R."/>
        </authorList>
    </citation>
    <scope>NUCLEOTIDE SEQUENCE</scope>
</reference>
<accession>A0A8S3IIY4</accession>
<comment type="caution">
    <text evidence="4">The sequence shown here is derived from an EMBL/GenBank/DDBJ whole genome shotgun (WGS) entry which is preliminary data.</text>
</comment>